<dbReference type="InterPro" id="IPR011009">
    <property type="entry name" value="Kinase-like_dom_sf"/>
</dbReference>
<keyword evidence="7" id="KW-0648">Protein biosynthesis</keyword>
<comment type="subcellular location">
    <subcellularLocation>
        <location evidence="1">Cytoplasm</location>
    </subcellularLocation>
</comment>
<dbReference type="SMART" id="SM00543">
    <property type="entry name" value="MIF4G"/>
    <property type="match status" value="1"/>
</dbReference>
<dbReference type="FunFam" id="1.25.40.180:FF:000020">
    <property type="entry name" value="Eukaryotic translation initiation factor subunit"/>
    <property type="match status" value="1"/>
</dbReference>
<dbReference type="STRING" id="180088.A0A1J8Q4K7"/>
<evidence type="ECO:0000256" key="3">
    <source>
        <dbReference type="ARBA" id="ARBA00022490"/>
    </source>
</evidence>
<evidence type="ECO:0000256" key="1">
    <source>
        <dbReference type="ARBA" id="ARBA00004496"/>
    </source>
</evidence>
<dbReference type="GO" id="GO:0005524">
    <property type="term" value="F:ATP binding"/>
    <property type="evidence" value="ECO:0007669"/>
    <property type="project" value="InterPro"/>
</dbReference>
<dbReference type="InterPro" id="IPR003890">
    <property type="entry name" value="MIF4G-like_typ-3"/>
</dbReference>
<sequence>MDLLPGIPDLTFQIICPINGDAGSAQDFGRGVWRIRSSPVDVRVKQLHKSNSHCLNTLDNTDVAHELVQWHRVRHSNVISVFGIFHRDLTPFLVTPWITGGNLNVFLMQHHQFLSHVDLMSLIRDVAAGLHHLHSFSIVHGSLIGANILIDNGQRACLTDFGLASIRGPIQGSAFLRTSSDAPGAIRWTATELVAKEVERPTIHSDVYSFGSIALQITTGKVPWSEFEDEFDVVVKIGRGLVPLKPEGCHMTESLWAFIQRCWEFVPEDRPTSFNALDFAEIEFRATLSCDPAVQPSQGVLSQTPGSSKLENHLISIPSSPALSRIASPVVTLDSRHIKSPRVVFNVNTINDRLRYIAPLETSANHWIPKSAIEAQLDVDSPAMIDRKVKALLSKLTTETFDSVSDQIIQWANKSVNEDDGHTLVQVIQLVFEKATETAGSEIYALLCRKMMERISPEVQDHRVKNAEGRSIVGGLFFMKHLLNRCQAVFERGWSTEVTTDEKGPEEAELYSDEYYPKRQGLGLIKFMGELFKLQMLTERVMHECVKKLLGNVENPDEEEIETLCQLLKTVGQLLDTLEAREHMDVYFTCMKELGESPNVSIRMQFMLQDVVALRERKWVGRNVVASPTTIATIHKGVRWIDTAKSGATGENESYNSQPMSLGGSRRGGERNQGHGPNDRAAGGSISRPPPNPKSDDLSQFGKTGKGAPTVMMFAGGTNDRESLSTSLNANIFRMFSQSPELTPEPSIQHSHSISQKPSIDLGQAGVPEPLLQHKKLQLFPQPKTIVEENTPASSDDALECAPTSMPEADAKKKIDENVKKIFTIRNLEEADVYFINIPREHRFQLVDKLVGSALESKEEEDARLVGELFARVASNGQCTPEVFEDGFIPMVEFLDDIAVDAPKAFEYMATMLRGAGLEKEPERLQRLASKLEDSNKLVSLMA</sequence>
<dbReference type="AlphaFoldDB" id="A0A1J8Q4K7"/>
<dbReference type="InterPro" id="IPR001245">
    <property type="entry name" value="Ser-Thr/Tyr_kinase_cat_dom"/>
</dbReference>
<evidence type="ECO:0008006" key="13">
    <source>
        <dbReference type="Google" id="ProtNLM"/>
    </source>
</evidence>
<dbReference type="InterPro" id="IPR003891">
    <property type="entry name" value="Initiation_fac_eIF4g_MI"/>
</dbReference>
<evidence type="ECO:0000256" key="8">
    <source>
        <dbReference type="SAM" id="MobiDB-lite"/>
    </source>
</evidence>
<keyword evidence="4" id="KW-0396">Initiation factor</keyword>
<keyword evidence="6" id="KW-0694">RNA-binding</keyword>
<evidence type="ECO:0000256" key="7">
    <source>
        <dbReference type="ARBA" id="ARBA00022917"/>
    </source>
</evidence>
<dbReference type="Gene3D" id="1.10.510.10">
    <property type="entry name" value="Transferase(Phosphotransferase) domain 1"/>
    <property type="match status" value="1"/>
</dbReference>
<reference evidence="11 12" key="1">
    <citation type="submission" date="2016-03" db="EMBL/GenBank/DDBJ databases">
        <title>Comparative genomics of the ectomycorrhizal sister species Rhizopogon vinicolor and Rhizopogon vesiculosus (Basidiomycota: Boletales) reveals a divergence of the mating type B locus.</title>
        <authorList>
            <person name="Mujic A.B."/>
            <person name="Kuo A."/>
            <person name="Tritt A."/>
            <person name="Lipzen A."/>
            <person name="Chen C."/>
            <person name="Johnson J."/>
            <person name="Sharma A."/>
            <person name="Barry K."/>
            <person name="Grigoriev I.V."/>
            <person name="Spatafora J.W."/>
        </authorList>
    </citation>
    <scope>NUCLEOTIDE SEQUENCE [LARGE SCALE GENOMIC DNA]</scope>
    <source>
        <strain evidence="11 12">AM-OR11-056</strain>
    </source>
</reference>
<dbReference type="PANTHER" id="PTHR23253:SF9">
    <property type="entry name" value="EUKARYOTIC TRANSLATION INITIATION FACTOR 4 GAMMA 2"/>
    <property type="match status" value="1"/>
</dbReference>
<evidence type="ECO:0000256" key="4">
    <source>
        <dbReference type="ARBA" id="ARBA00022540"/>
    </source>
</evidence>
<dbReference type="PANTHER" id="PTHR23253">
    <property type="entry name" value="EUKARYOTIC TRANSLATION INITIATION FACTOR 4 GAMMA"/>
    <property type="match status" value="1"/>
</dbReference>
<evidence type="ECO:0000259" key="10">
    <source>
        <dbReference type="PROSITE" id="PS51366"/>
    </source>
</evidence>
<dbReference type="SUPFAM" id="SSF56112">
    <property type="entry name" value="Protein kinase-like (PK-like)"/>
    <property type="match status" value="1"/>
</dbReference>
<dbReference type="PROSITE" id="PS51366">
    <property type="entry name" value="MI"/>
    <property type="match status" value="1"/>
</dbReference>
<feature type="compositionally biased region" description="Polar residues" evidence="8">
    <location>
        <begin position="649"/>
        <end position="660"/>
    </location>
</feature>
<keyword evidence="3" id="KW-0963">Cytoplasm</keyword>
<comment type="caution">
    <text evidence="11">The sequence shown here is derived from an EMBL/GenBank/DDBJ whole genome shotgun (WGS) entry which is preliminary data.</text>
</comment>
<dbReference type="GO" id="GO:0004672">
    <property type="term" value="F:protein kinase activity"/>
    <property type="evidence" value="ECO:0007669"/>
    <property type="project" value="InterPro"/>
</dbReference>
<dbReference type="Proteomes" id="UP000183567">
    <property type="component" value="Unassembled WGS sequence"/>
</dbReference>
<comment type="similarity">
    <text evidence="2">Belongs to the eukaryotic initiation factor 4G family.</text>
</comment>
<dbReference type="PROSITE" id="PS50011">
    <property type="entry name" value="PROTEIN_KINASE_DOM"/>
    <property type="match status" value="1"/>
</dbReference>
<protein>
    <recommendedName>
        <fullName evidence="13">Protein kinase domain-containing protein</fullName>
    </recommendedName>
</protein>
<keyword evidence="12" id="KW-1185">Reference proteome</keyword>
<dbReference type="EMBL" id="LVVM01003456">
    <property type="protein sequence ID" value="OJA14883.1"/>
    <property type="molecule type" value="Genomic_DNA"/>
</dbReference>
<feature type="domain" description="MI" evidence="10">
    <location>
        <begin position="810"/>
        <end position="932"/>
    </location>
</feature>
<evidence type="ECO:0000313" key="12">
    <source>
        <dbReference type="Proteomes" id="UP000183567"/>
    </source>
</evidence>
<dbReference type="Gene3D" id="1.25.40.180">
    <property type="match status" value="2"/>
</dbReference>
<organism evidence="11 12">
    <name type="scientific">Rhizopogon vesiculosus</name>
    <dbReference type="NCBI Taxonomy" id="180088"/>
    <lineage>
        <taxon>Eukaryota</taxon>
        <taxon>Fungi</taxon>
        <taxon>Dikarya</taxon>
        <taxon>Basidiomycota</taxon>
        <taxon>Agaricomycotina</taxon>
        <taxon>Agaricomycetes</taxon>
        <taxon>Agaricomycetidae</taxon>
        <taxon>Boletales</taxon>
        <taxon>Suillineae</taxon>
        <taxon>Rhizopogonaceae</taxon>
        <taxon>Rhizopogon</taxon>
    </lineage>
</organism>
<dbReference type="GO" id="GO:0010494">
    <property type="term" value="C:cytoplasmic stress granule"/>
    <property type="evidence" value="ECO:0007669"/>
    <property type="project" value="UniProtKB-ARBA"/>
</dbReference>
<evidence type="ECO:0000256" key="6">
    <source>
        <dbReference type="ARBA" id="ARBA00022884"/>
    </source>
</evidence>
<evidence type="ECO:0000256" key="5">
    <source>
        <dbReference type="ARBA" id="ARBA00022553"/>
    </source>
</evidence>
<keyword evidence="5" id="KW-0597">Phosphoprotein</keyword>
<dbReference type="Pfam" id="PF02847">
    <property type="entry name" value="MA3"/>
    <property type="match status" value="1"/>
</dbReference>
<evidence type="ECO:0000256" key="2">
    <source>
        <dbReference type="ARBA" id="ARBA00005775"/>
    </source>
</evidence>
<feature type="domain" description="Protein kinase" evidence="9">
    <location>
        <begin position="1"/>
        <end position="284"/>
    </location>
</feature>
<evidence type="ECO:0000313" key="11">
    <source>
        <dbReference type="EMBL" id="OJA14883.1"/>
    </source>
</evidence>
<dbReference type="Pfam" id="PF02854">
    <property type="entry name" value="MIF4G"/>
    <property type="match status" value="1"/>
</dbReference>
<evidence type="ECO:0000259" key="9">
    <source>
        <dbReference type="PROSITE" id="PS50011"/>
    </source>
</evidence>
<name>A0A1J8Q4K7_9AGAM</name>
<dbReference type="GO" id="GO:0016281">
    <property type="term" value="C:eukaryotic translation initiation factor 4F complex"/>
    <property type="evidence" value="ECO:0007669"/>
    <property type="project" value="TreeGrafter"/>
</dbReference>
<proteinExistence type="inferred from homology"/>
<dbReference type="GO" id="GO:0003743">
    <property type="term" value="F:translation initiation factor activity"/>
    <property type="evidence" value="ECO:0007669"/>
    <property type="project" value="UniProtKB-KW"/>
</dbReference>
<feature type="region of interest" description="Disordered" evidence="8">
    <location>
        <begin position="647"/>
        <end position="710"/>
    </location>
</feature>
<dbReference type="OrthoDB" id="514777at2759"/>
<accession>A0A1J8Q4K7</accession>
<dbReference type="InterPro" id="IPR000719">
    <property type="entry name" value="Prot_kinase_dom"/>
</dbReference>
<dbReference type="GO" id="GO:0003729">
    <property type="term" value="F:mRNA binding"/>
    <property type="evidence" value="ECO:0007669"/>
    <property type="project" value="TreeGrafter"/>
</dbReference>
<dbReference type="SUPFAM" id="SSF48371">
    <property type="entry name" value="ARM repeat"/>
    <property type="match status" value="2"/>
</dbReference>
<gene>
    <name evidence="11" type="ORF">AZE42_11291</name>
</gene>
<dbReference type="Pfam" id="PF07714">
    <property type="entry name" value="PK_Tyr_Ser-Thr"/>
    <property type="match status" value="1"/>
</dbReference>
<dbReference type="InterPro" id="IPR016024">
    <property type="entry name" value="ARM-type_fold"/>
</dbReference>